<dbReference type="Proteomes" id="UP000516117">
    <property type="component" value="Chromosome"/>
</dbReference>
<reference evidence="1 2" key="1">
    <citation type="submission" date="2020-08" db="EMBL/GenBank/DDBJ databases">
        <title>Genome sequence of Tessaracoccus defluvii JCM 17540T.</title>
        <authorList>
            <person name="Hyun D.-W."/>
            <person name="Bae J.-W."/>
        </authorList>
    </citation>
    <scope>NUCLEOTIDE SEQUENCE [LARGE SCALE GENOMIC DNA]</scope>
    <source>
        <strain evidence="1 2">JCM 17540</strain>
    </source>
</reference>
<dbReference type="Gene3D" id="2.30.130.30">
    <property type="entry name" value="Hypothetical protein"/>
    <property type="match status" value="1"/>
</dbReference>
<dbReference type="EMBL" id="CP060789">
    <property type="protein sequence ID" value="QNP56951.1"/>
    <property type="molecule type" value="Genomic_DNA"/>
</dbReference>
<dbReference type="RefSeq" id="WP_187722050.1">
    <property type="nucleotide sequence ID" value="NZ_BAABBL010000003.1"/>
</dbReference>
<evidence type="ECO:0000313" key="1">
    <source>
        <dbReference type="EMBL" id="QNP56951.1"/>
    </source>
</evidence>
<sequence length="158" mass="17499">MSTATTPSPVRQLTPLSELRVLSVKQPWAWQIFHDGKDIENRLLPIGNYRGPVAIFAPAHPDVAALRQLPSSIRRERRFEVGAVIGVANLVDSHDASWCGADEYGNALRMCSPWALRGQQHLVLTDPIALREPVEARGRRGLWRVGPGLLGRILEQLG</sequence>
<evidence type="ECO:0000313" key="2">
    <source>
        <dbReference type="Proteomes" id="UP000516117"/>
    </source>
</evidence>
<dbReference type="KEGG" id="tdf:H9L22_06380"/>
<keyword evidence="2" id="KW-1185">Reference proteome</keyword>
<proteinExistence type="predicted"/>
<organism evidence="1 2">
    <name type="scientific">Tessaracoccus defluvii</name>
    <dbReference type="NCBI Taxonomy" id="1285901"/>
    <lineage>
        <taxon>Bacteria</taxon>
        <taxon>Bacillati</taxon>
        <taxon>Actinomycetota</taxon>
        <taxon>Actinomycetes</taxon>
        <taxon>Propionibacteriales</taxon>
        <taxon>Propionibacteriaceae</taxon>
        <taxon>Tessaracoccus</taxon>
    </lineage>
</organism>
<gene>
    <name evidence="1" type="ORF">H9L22_06380</name>
</gene>
<accession>A0A7H0H8T5</accession>
<protein>
    <recommendedName>
        <fullName evidence="3">ASCH domain-containing protein</fullName>
    </recommendedName>
</protein>
<name>A0A7H0H8T5_9ACTN</name>
<dbReference type="AlphaFoldDB" id="A0A7H0H8T5"/>
<dbReference type="InterPro" id="IPR015947">
    <property type="entry name" value="PUA-like_sf"/>
</dbReference>
<dbReference type="SUPFAM" id="SSF88697">
    <property type="entry name" value="PUA domain-like"/>
    <property type="match status" value="1"/>
</dbReference>
<evidence type="ECO:0008006" key="3">
    <source>
        <dbReference type="Google" id="ProtNLM"/>
    </source>
</evidence>